<proteinExistence type="predicted"/>
<evidence type="ECO:0000313" key="3">
    <source>
        <dbReference type="Proteomes" id="UP000320762"/>
    </source>
</evidence>
<feature type="compositionally biased region" description="Basic residues" evidence="1">
    <location>
        <begin position="86"/>
        <end position="95"/>
    </location>
</feature>
<dbReference type="Proteomes" id="UP000320762">
    <property type="component" value="Unassembled WGS sequence"/>
</dbReference>
<feature type="compositionally biased region" description="Basic and acidic residues" evidence="1">
    <location>
        <begin position="144"/>
        <end position="160"/>
    </location>
</feature>
<gene>
    <name evidence="2" type="ORF">BD626DRAFT_572794</name>
</gene>
<feature type="compositionally biased region" description="Polar residues" evidence="1">
    <location>
        <begin position="222"/>
        <end position="245"/>
    </location>
</feature>
<name>A0A550C339_9AGAR</name>
<protein>
    <submittedName>
        <fullName evidence="2">Uncharacterized protein</fullName>
    </submittedName>
</protein>
<sequence length="461" mass="50830">MTEYDPSPEAIEEYHNSRSRTAAWLHRLEVESLRAPSECPTRIDDALLPSCPPSDAGSSRSVPPKMLLRYNDGRPDQPIPQSSHTPMKRHSRRHHERVDSMERSRTLPYTPSHHSRPSLPDAFIAASKGKEHSPSRSRHRRRSDKSAKEKEGSRTPHEGESMLSLVKQSRSKSLPQEKELRAATRSSGHAGSTSSRTILPPPTPPMPIPSSRPLSHGHRSVVPSTPLSIVSSPWHPSSVRVVSSTRHQRPPHSPPAIVYAPGHHSQAHYSPPAIYTQPPTISPHGTIVSHFPPEYGMPASYPPVSARSSEQGRRSKDSRKREGNAQKRTKHQRSSSVPLNGGKPRRPPHSPSHSSETASEHSGSTYYVIPNAGQKVHVINPDASTTIYTATSTTRSPTSPRSLKSLKRSFFQRLLSMTPKFPSRSTDSTKESAKGSTTTARKLTRRLLRRHSTSGGSQASS</sequence>
<evidence type="ECO:0000256" key="1">
    <source>
        <dbReference type="SAM" id="MobiDB-lite"/>
    </source>
</evidence>
<feature type="compositionally biased region" description="Pro residues" evidence="1">
    <location>
        <begin position="199"/>
        <end position="210"/>
    </location>
</feature>
<evidence type="ECO:0000313" key="2">
    <source>
        <dbReference type="EMBL" id="TRM59204.1"/>
    </source>
</evidence>
<organism evidence="2 3">
    <name type="scientific">Schizophyllum amplum</name>
    <dbReference type="NCBI Taxonomy" id="97359"/>
    <lineage>
        <taxon>Eukaryota</taxon>
        <taxon>Fungi</taxon>
        <taxon>Dikarya</taxon>
        <taxon>Basidiomycota</taxon>
        <taxon>Agaricomycotina</taxon>
        <taxon>Agaricomycetes</taxon>
        <taxon>Agaricomycetidae</taxon>
        <taxon>Agaricales</taxon>
        <taxon>Schizophyllaceae</taxon>
        <taxon>Schizophyllum</taxon>
    </lineage>
</organism>
<reference evidence="2 3" key="1">
    <citation type="journal article" date="2019" name="New Phytol.">
        <title>Comparative genomics reveals unique wood-decay strategies and fruiting body development in the Schizophyllaceae.</title>
        <authorList>
            <person name="Almasi E."/>
            <person name="Sahu N."/>
            <person name="Krizsan K."/>
            <person name="Balint B."/>
            <person name="Kovacs G.M."/>
            <person name="Kiss B."/>
            <person name="Cseklye J."/>
            <person name="Drula E."/>
            <person name="Henrissat B."/>
            <person name="Nagy I."/>
            <person name="Chovatia M."/>
            <person name="Adam C."/>
            <person name="LaButti K."/>
            <person name="Lipzen A."/>
            <person name="Riley R."/>
            <person name="Grigoriev I.V."/>
            <person name="Nagy L.G."/>
        </authorList>
    </citation>
    <scope>NUCLEOTIDE SEQUENCE [LARGE SCALE GENOMIC DNA]</scope>
    <source>
        <strain evidence="2 3">NL-1724</strain>
    </source>
</reference>
<dbReference type="AlphaFoldDB" id="A0A550C339"/>
<keyword evidence="3" id="KW-1185">Reference proteome</keyword>
<feature type="region of interest" description="Disordered" evidence="1">
    <location>
        <begin position="35"/>
        <end position="362"/>
    </location>
</feature>
<comment type="caution">
    <text evidence="2">The sequence shown here is derived from an EMBL/GenBank/DDBJ whole genome shotgun (WGS) entry which is preliminary data.</text>
</comment>
<feature type="compositionally biased region" description="Basic residues" evidence="1">
    <location>
        <begin position="442"/>
        <end position="452"/>
    </location>
</feature>
<feature type="compositionally biased region" description="Basic and acidic residues" evidence="1">
    <location>
        <begin position="310"/>
        <end position="325"/>
    </location>
</feature>
<accession>A0A550C339</accession>
<feature type="compositionally biased region" description="Basic and acidic residues" evidence="1">
    <location>
        <begin position="96"/>
        <end position="105"/>
    </location>
</feature>
<dbReference type="STRING" id="97359.A0A550C339"/>
<feature type="region of interest" description="Disordered" evidence="1">
    <location>
        <begin position="416"/>
        <end position="461"/>
    </location>
</feature>
<dbReference type="OrthoDB" id="3249663at2759"/>
<dbReference type="EMBL" id="VDMD01000029">
    <property type="protein sequence ID" value="TRM59204.1"/>
    <property type="molecule type" value="Genomic_DNA"/>
</dbReference>